<reference evidence="2 3" key="1">
    <citation type="submission" date="2018-07" db="EMBL/GenBank/DDBJ databases">
        <title>Genomic Encyclopedia of Type Strains, Phase IV (KMG-IV): sequencing the most valuable type-strain genomes for metagenomic binning, comparative biology and taxonomic classification.</title>
        <authorList>
            <person name="Goeker M."/>
        </authorList>
    </citation>
    <scope>NUCLEOTIDE SEQUENCE [LARGE SCALE GENOMIC DNA]</scope>
    <source>
        <strain evidence="2 3">DSM 44290</strain>
    </source>
</reference>
<feature type="region of interest" description="Disordered" evidence="1">
    <location>
        <begin position="60"/>
        <end position="88"/>
    </location>
</feature>
<sequence length="156" mass="17385">MKAFRQRDLPDRLLTHQQIHELGGPTRNVQSRIESGQVDTISATTEAKYNRALEALGLPPGSATDALHHGGALDPTRAEVSGPDTHDEVESGVDALRRLHRDHRSVANLVTELDRLGIELRRARRHDDGYQLTFPRAGIDQLLHALQTRTARDDHT</sequence>
<name>A0A370I9Z8_9NOCA</name>
<keyword evidence="3" id="KW-1185">Reference proteome</keyword>
<evidence type="ECO:0000256" key="1">
    <source>
        <dbReference type="SAM" id="MobiDB-lite"/>
    </source>
</evidence>
<dbReference type="Proteomes" id="UP000254869">
    <property type="component" value="Unassembled WGS sequence"/>
</dbReference>
<evidence type="ECO:0000313" key="3">
    <source>
        <dbReference type="Proteomes" id="UP000254869"/>
    </source>
</evidence>
<protein>
    <submittedName>
        <fullName evidence="2">Uncharacterized protein</fullName>
    </submittedName>
</protein>
<accession>A0A370I9Z8</accession>
<evidence type="ECO:0000313" key="2">
    <source>
        <dbReference type="EMBL" id="RDI67566.1"/>
    </source>
</evidence>
<organism evidence="2 3">
    <name type="scientific">Nocardia pseudobrasiliensis</name>
    <dbReference type="NCBI Taxonomy" id="45979"/>
    <lineage>
        <taxon>Bacteria</taxon>
        <taxon>Bacillati</taxon>
        <taxon>Actinomycetota</taxon>
        <taxon>Actinomycetes</taxon>
        <taxon>Mycobacteriales</taxon>
        <taxon>Nocardiaceae</taxon>
        <taxon>Nocardia</taxon>
    </lineage>
</organism>
<proteinExistence type="predicted"/>
<gene>
    <name evidence="2" type="ORF">DFR76_103637</name>
</gene>
<comment type="caution">
    <text evidence="2">The sequence shown here is derived from an EMBL/GenBank/DDBJ whole genome shotgun (WGS) entry which is preliminary data.</text>
</comment>
<dbReference type="EMBL" id="QQBC01000003">
    <property type="protein sequence ID" value="RDI67566.1"/>
    <property type="molecule type" value="Genomic_DNA"/>
</dbReference>
<dbReference type="AlphaFoldDB" id="A0A370I9Z8"/>